<dbReference type="InterPro" id="IPR037700">
    <property type="entry name" value="NUP88/NUP82"/>
</dbReference>
<keyword evidence="10" id="KW-1185">Reference proteome</keyword>
<keyword evidence="5" id="KW-0811">Translocation</keyword>
<dbReference type="OrthoDB" id="341482at2759"/>
<reference evidence="9 10" key="1">
    <citation type="journal article" date="2019" name="Environ. Microbiol.">
        <title>At the nexus of three kingdoms: the genome of the mycorrhizal fungus Gigaspora margarita provides insights into plant, endobacterial and fungal interactions.</title>
        <authorList>
            <person name="Venice F."/>
            <person name="Ghignone S."/>
            <person name="Salvioli di Fossalunga A."/>
            <person name="Amselem J."/>
            <person name="Novero M."/>
            <person name="Xianan X."/>
            <person name="Sedzielewska Toro K."/>
            <person name="Morin E."/>
            <person name="Lipzen A."/>
            <person name="Grigoriev I.V."/>
            <person name="Henrissat B."/>
            <person name="Martin F.M."/>
            <person name="Bonfante P."/>
        </authorList>
    </citation>
    <scope>NUCLEOTIDE SEQUENCE [LARGE SCALE GENOMIC DNA]</scope>
    <source>
        <strain evidence="9 10">BEG34</strain>
    </source>
</reference>
<comment type="subcellular location">
    <subcellularLocation>
        <location evidence="1">Nucleus</location>
        <location evidence="1">Nuclear pore complex</location>
    </subcellularLocation>
</comment>
<evidence type="ECO:0000256" key="6">
    <source>
        <dbReference type="ARBA" id="ARBA00023132"/>
    </source>
</evidence>
<accession>A0A8H3WYV8</accession>
<keyword evidence="4" id="KW-0653">Protein transport</keyword>
<dbReference type="GO" id="GO:0017056">
    <property type="term" value="F:structural constituent of nuclear pore"/>
    <property type="evidence" value="ECO:0007669"/>
    <property type="project" value="InterPro"/>
</dbReference>
<evidence type="ECO:0000256" key="3">
    <source>
        <dbReference type="ARBA" id="ARBA00022816"/>
    </source>
</evidence>
<keyword evidence="2" id="KW-0813">Transport</keyword>
<dbReference type="GO" id="GO:0006406">
    <property type="term" value="P:mRNA export from nucleus"/>
    <property type="evidence" value="ECO:0007669"/>
    <property type="project" value="TreeGrafter"/>
</dbReference>
<dbReference type="GO" id="GO:0006606">
    <property type="term" value="P:protein import into nucleus"/>
    <property type="evidence" value="ECO:0007669"/>
    <property type="project" value="TreeGrafter"/>
</dbReference>
<dbReference type="GO" id="GO:0000055">
    <property type="term" value="P:ribosomal large subunit export from nucleus"/>
    <property type="evidence" value="ECO:0007669"/>
    <property type="project" value="InterPro"/>
</dbReference>
<dbReference type="EMBL" id="WTPW01002414">
    <property type="protein sequence ID" value="KAF0382840.1"/>
    <property type="molecule type" value="Genomic_DNA"/>
</dbReference>
<evidence type="ECO:0000256" key="2">
    <source>
        <dbReference type="ARBA" id="ARBA00022448"/>
    </source>
</evidence>
<keyword evidence="7" id="KW-0539">Nucleus</keyword>
<evidence type="ECO:0000256" key="7">
    <source>
        <dbReference type="ARBA" id="ARBA00023242"/>
    </source>
</evidence>
<dbReference type="Pfam" id="PF10168">
    <property type="entry name" value="Nup88"/>
    <property type="match status" value="1"/>
</dbReference>
<keyword evidence="3" id="KW-0509">mRNA transport</keyword>
<evidence type="ECO:0000256" key="4">
    <source>
        <dbReference type="ARBA" id="ARBA00022927"/>
    </source>
</evidence>
<evidence type="ECO:0000313" key="9">
    <source>
        <dbReference type="EMBL" id="KAF0382840.1"/>
    </source>
</evidence>
<evidence type="ECO:0000256" key="1">
    <source>
        <dbReference type="ARBA" id="ARBA00004567"/>
    </source>
</evidence>
<keyword evidence="6" id="KW-0906">Nuclear pore complex</keyword>
<comment type="caution">
    <text evidence="9">The sequence shown here is derived from an EMBL/GenBank/DDBJ whole genome shotgun (WGS) entry which is preliminary data.</text>
</comment>
<evidence type="ECO:0000256" key="5">
    <source>
        <dbReference type="ARBA" id="ARBA00023010"/>
    </source>
</evidence>
<evidence type="ECO:0000313" key="10">
    <source>
        <dbReference type="Proteomes" id="UP000439903"/>
    </source>
</evidence>
<evidence type="ECO:0000256" key="8">
    <source>
        <dbReference type="SAM" id="Coils"/>
    </source>
</evidence>
<dbReference type="PANTHER" id="PTHR13257:SF0">
    <property type="entry name" value="NUCLEAR PORE COMPLEX PROTEIN NUP88"/>
    <property type="match status" value="1"/>
</dbReference>
<dbReference type="Proteomes" id="UP000439903">
    <property type="component" value="Unassembled WGS sequence"/>
</dbReference>
<gene>
    <name evidence="9" type="ORF">F8M41_011853</name>
</gene>
<dbReference type="AlphaFoldDB" id="A0A8H3WYV8"/>
<name>A0A8H3WYV8_GIGMA</name>
<keyword evidence="8" id="KW-0175">Coiled coil</keyword>
<protein>
    <submittedName>
        <fullName evidence="9">Nuclear pore complex protein An-Nup82</fullName>
    </submittedName>
</protein>
<dbReference type="InterPro" id="IPR019321">
    <property type="entry name" value="Nucleoporin_Nup88"/>
</dbReference>
<organism evidence="9 10">
    <name type="scientific">Gigaspora margarita</name>
    <dbReference type="NCBI Taxonomy" id="4874"/>
    <lineage>
        <taxon>Eukaryota</taxon>
        <taxon>Fungi</taxon>
        <taxon>Fungi incertae sedis</taxon>
        <taxon>Mucoromycota</taxon>
        <taxon>Glomeromycotina</taxon>
        <taxon>Glomeromycetes</taxon>
        <taxon>Diversisporales</taxon>
        <taxon>Gigasporaceae</taxon>
        <taxon>Gigaspora</taxon>
    </lineage>
</organism>
<dbReference type="GO" id="GO:0005643">
    <property type="term" value="C:nuclear pore"/>
    <property type="evidence" value="ECO:0007669"/>
    <property type="project" value="UniProtKB-SubCell"/>
</dbReference>
<proteinExistence type="predicted"/>
<feature type="coiled-coil region" evidence="8">
    <location>
        <begin position="770"/>
        <end position="804"/>
    </location>
</feature>
<dbReference type="PANTHER" id="PTHR13257">
    <property type="entry name" value="NUCLEOPORIN NUP84-RELATED"/>
    <property type="match status" value="1"/>
</dbReference>
<sequence>MYSDFEEDPIDTPNWLDILPHHPIFHSNEVEQLEEDFKELKLYGNLQRKQSCLTASISKNLIVAVGSELRILNLMEFKYAWRQAIERDELGSNDIDVGEYLPDWMNKVKHMILDTPSINYNIRSITVNFKERGTLIAVAGDYEVAVVVMPKSYSGTICKYYHVVGSSPIAKVLWHPMSESGAHLVVLTEDMKLRMYNILEDVKEPEQEFNFSPIPQKEDISFSTESTKAVSFCFGQGQEGWGAFVVYVVADNGDIYSMCPIVPDKCICPKFFLDQLACLISKKHSEVEKLVIEHKNCYNLLNQYQRQLEWMSAIYKQIGNNNSIKVVFSPPAIGRHSIQLQGPYYIQPTPVELSAHVTDASDIICLGTQPINVIVIAFNNGRIDICLEVDRVEALWKMDGASDIDNPTLILYECIDLGFKKDFVDPTSWRSERITNSMNNPSLVQDPFYADTFYVYHFAGVHGIVLKGWLDDLSESIKDVENEMAIESFLEKTRKSDVSWIAGTLPSDPDPFIGLSIMSDVQLSYAVLMLSSTLQLIYHELSIRRVEDMDDLYQSRFENDSRKGIRYNPDLPHFPESLAKYLNYQGLTRQPKLVLPRAQQKMGGTGYEVDNTEFLQSMMDIIQQEIFEMKEAVKALCSRADDQSVEFRRQIKNIAGIRRYLTDFTEEKFPDLSDRIQNLRDKQLNLECRADTILQRLMYQNDPIPGEFELQYHDALEKINVAIKGGNGLRIKIKQLQARHEALRQDYQLLSPRRSFRQSKQFVVLSGSQLNKVENALNKEMDLINDTTRKIEEAQEKLKRVCDAKSKA</sequence>
<dbReference type="GO" id="GO:0000056">
    <property type="term" value="P:ribosomal small subunit export from nucleus"/>
    <property type="evidence" value="ECO:0007669"/>
    <property type="project" value="InterPro"/>
</dbReference>